<reference evidence="7" key="1">
    <citation type="submission" date="2023-07" db="EMBL/GenBank/DDBJ databases">
        <title>Characterization of two Paracoccaceae strains isolated from Phycosphere and proposal of Xinfangfangia lacusdiani sp. nov.</title>
        <authorList>
            <person name="Deng Y."/>
            <person name="Zhang Y.Q."/>
        </authorList>
    </citation>
    <scope>NUCLEOTIDE SEQUENCE [LARGE SCALE GENOMIC DNA]</scope>
    <source>
        <strain evidence="7">CPCC 101403</strain>
    </source>
</reference>
<dbReference type="InterPro" id="IPR004792">
    <property type="entry name" value="BaiN-like"/>
</dbReference>
<keyword evidence="6" id="KW-0560">Oxidoreductase</keyword>
<dbReference type="GO" id="GO:0016491">
    <property type="term" value="F:oxidoreductase activity"/>
    <property type="evidence" value="ECO:0007669"/>
    <property type="project" value="UniProtKB-KW"/>
</dbReference>
<sequence>MEHVDTLILGAGAAGLFCAGSILELAKSPEKPRVLVIDHARAPGEKIRISGGGRCNFTNLATGRDRFLSQNPRFCASALAGYPASEFVAMVDRHGIAWHEKTLGQLFCDDSARQIIDMLLNRMRGAQLWLETAINAVEPREGGYLVATSRGPVQARNVVVATGGKSIPKMGATGFGYDLARQFGLRLIEPRAALVPLTFAEQDLDLCRPLAGVSVEAEVSHGEGRSATRFRDGLLFTHRGLSGPAILQISSFWKPGDDILVDLAPGRNTAEELKTQRGQGGRIAVGTALARILPARLADAITTELRLDGARLADQPNPRIESLSQRVHRWRLRPVGSEGWRTAEVTLGGVDCRDLDARDMQARSQPGLYFIGEVVDVTGWLGGYNFQWAWASAHAAAKGIVSAAVSSAAAD</sequence>
<organism evidence="6 7">
    <name type="scientific">Paracoccus broussonetiae</name>
    <dbReference type="NCBI Taxonomy" id="3075834"/>
    <lineage>
        <taxon>Bacteria</taxon>
        <taxon>Pseudomonadati</taxon>
        <taxon>Pseudomonadota</taxon>
        <taxon>Alphaproteobacteria</taxon>
        <taxon>Rhodobacterales</taxon>
        <taxon>Paracoccaceae</taxon>
        <taxon>Paracoccus</taxon>
    </lineage>
</organism>
<dbReference type="Gene3D" id="3.50.50.60">
    <property type="entry name" value="FAD/NAD(P)-binding domain"/>
    <property type="match status" value="1"/>
</dbReference>
<dbReference type="Gene3D" id="2.40.30.10">
    <property type="entry name" value="Translation factors"/>
    <property type="match status" value="1"/>
</dbReference>
<evidence type="ECO:0000256" key="3">
    <source>
        <dbReference type="ARBA" id="ARBA00022827"/>
    </source>
</evidence>
<dbReference type="InterPro" id="IPR036188">
    <property type="entry name" value="FAD/NAD-bd_sf"/>
</dbReference>
<evidence type="ECO:0000259" key="5">
    <source>
        <dbReference type="Pfam" id="PF22780"/>
    </source>
</evidence>
<feature type="domain" description="RsdA/BaiN/AoA(So)-like Rossmann fold-like" evidence="4">
    <location>
        <begin position="5"/>
        <end position="398"/>
    </location>
</feature>
<evidence type="ECO:0000313" key="6">
    <source>
        <dbReference type="EMBL" id="MDT1063348.1"/>
    </source>
</evidence>
<dbReference type="Gene3D" id="1.10.8.260">
    <property type="entry name" value="HI0933 insert domain-like"/>
    <property type="match status" value="1"/>
</dbReference>
<dbReference type="Proteomes" id="UP001251085">
    <property type="component" value="Unassembled WGS sequence"/>
</dbReference>
<evidence type="ECO:0000259" key="4">
    <source>
        <dbReference type="Pfam" id="PF03486"/>
    </source>
</evidence>
<dbReference type="PANTHER" id="PTHR42887:SF2">
    <property type="entry name" value="OS12G0638800 PROTEIN"/>
    <property type="match status" value="1"/>
</dbReference>
<evidence type="ECO:0000256" key="1">
    <source>
        <dbReference type="ARBA" id="ARBA00001974"/>
    </source>
</evidence>
<evidence type="ECO:0000313" key="7">
    <source>
        <dbReference type="Proteomes" id="UP001251085"/>
    </source>
</evidence>
<keyword evidence="2" id="KW-0285">Flavoprotein</keyword>
<dbReference type="InterPro" id="IPR055178">
    <property type="entry name" value="RsdA/BaiN/AoA(So)-like_dom"/>
</dbReference>
<feature type="domain" description="RsdA/BaiN/AoA(So)-like insert" evidence="5">
    <location>
        <begin position="191"/>
        <end position="345"/>
    </location>
</feature>
<dbReference type="Pfam" id="PF03486">
    <property type="entry name" value="HI0933_like"/>
    <property type="match status" value="1"/>
</dbReference>
<dbReference type="EMBL" id="JAVRQI010000012">
    <property type="protein sequence ID" value="MDT1063348.1"/>
    <property type="molecule type" value="Genomic_DNA"/>
</dbReference>
<protein>
    <submittedName>
        <fullName evidence="6">NAD(P)/FAD-dependent oxidoreductase</fullName>
        <ecNumber evidence="6">1.14.13.-</ecNumber>
    </submittedName>
</protein>
<proteinExistence type="predicted"/>
<dbReference type="PANTHER" id="PTHR42887">
    <property type="entry name" value="OS12G0638800 PROTEIN"/>
    <property type="match status" value="1"/>
</dbReference>
<keyword evidence="3" id="KW-0274">FAD</keyword>
<gene>
    <name evidence="6" type="ORF">RM190_15850</name>
</gene>
<dbReference type="InterPro" id="IPR057661">
    <property type="entry name" value="RsdA/BaiN/AoA(So)_Rossmann"/>
</dbReference>
<keyword evidence="7" id="KW-1185">Reference proteome</keyword>
<dbReference type="SUPFAM" id="SSF51905">
    <property type="entry name" value="FAD/NAD(P)-binding domain"/>
    <property type="match status" value="1"/>
</dbReference>
<comment type="cofactor">
    <cofactor evidence="1">
        <name>FAD</name>
        <dbReference type="ChEBI" id="CHEBI:57692"/>
    </cofactor>
</comment>
<dbReference type="Pfam" id="PF22780">
    <property type="entry name" value="HI0933_like_1st"/>
    <property type="match status" value="1"/>
</dbReference>
<comment type="caution">
    <text evidence="6">The sequence shown here is derived from an EMBL/GenBank/DDBJ whole genome shotgun (WGS) entry which is preliminary data.</text>
</comment>
<accession>A0ABU3EGI0</accession>
<name>A0ABU3EGI0_9RHOB</name>
<evidence type="ECO:0000256" key="2">
    <source>
        <dbReference type="ARBA" id="ARBA00022630"/>
    </source>
</evidence>
<dbReference type="SUPFAM" id="SSF160996">
    <property type="entry name" value="HI0933 insert domain-like"/>
    <property type="match status" value="1"/>
</dbReference>
<dbReference type="EC" id="1.14.13.-" evidence="6"/>
<dbReference type="RefSeq" id="WP_311760438.1">
    <property type="nucleotide sequence ID" value="NZ_JAVRQI010000012.1"/>
</dbReference>
<dbReference type="InterPro" id="IPR023166">
    <property type="entry name" value="BaiN-like_dom_sf"/>
</dbReference>
<dbReference type="NCBIfam" id="TIGR00275">
    <property type="entry name" value="aminoacetone oxidase family FAD-binding enzyme"/>
    <property type="match status" value="1"/>
</dbReference>